<dbReference type="SUPFAM" id="SSF56988">
    <property type="entry name" value="Anthrax protective antigen"/>
    <property type="match status" value="1"/>
</dbReference>
<dbReference type="EMBL" id="CAJOBD010055360">
    <property type="protein sequence ID" value="CAF4364997.1"/>
    <property type="molecule type" value="Genomic_DNA"/>
</dbReference>
<dbReference type="AlphaFoldDB" id="A0A820M068"/>
<name>A0A820M068_9BILA</name>
<feature type="compositionally biased region" description="Low complexity" evidence="1">
    <location>
        <begin position="9"/>
        <end position="22"/>
    </location>
</feature>
<protein>
    <recommendedName>
        <fullName evidence="4">PA14 domain-containing protein</fullName>
    </recommendedName>
</protein>
<accession>A0A820M068</accession>
<reference evidence="2" key="1">
    <citation type="submission" date="2021-02" db="EMBL/GenBank/DDBJ databases">
        <authorList>
            <person name="Nowell W R."/>
        </authorList>
    </citation>
    <scope>NUCLEOTIDE SEQUENCE</scope>
</reference>
<gene>
    <name evidence="2" type="ORF">JBS370_LOCUS42347</name>
</gene>
<sequence length="105" mass="11071">GRGLQIFRTSGSTPQSTLSSSNPPTPTGNASWTDDALFVSSSSSAETVWLIGFIRLPKTATYTFILDTNGNAALFLSRDDSPTNKVNIATATSTQSTPISLNNNT</sequence>
<evidence type="ECO:0000313" key="2">
    <source>
        <dbReference type="EMBL" id="CAF4364997.1"/>
    </source>
</evidence>
<feature type="non-terminal residue" evidence="2">
    <location>
        <position position="105"/>
    </location>
</feature>
<feature type="non-terminal residue" evidence="2">
    <location>
        <position position="1"/>
    </location>
</feature>
<evidence type="ECO:0000313" key="3">
    <source>
        <dbReference type="Proteomes" id="UP000663836"/>
    </source>
</evidence>
<evidence type="ECO:0008006" key="4">
    <source>
        <dbReference type="Google" id="ProtNLM"/>
    </source>
</evidence>
<organism evidence="2 3">
    <name type="scientific">Rotaria sordida</name>
    <dbReference type="NCBI Taxonomy" id="392033"/>
    <lineage>
        <taxon>Eukaryota</taxon>
        <taxon>Metazoa</taxon>
        <taxon>Spiralia</taxon>
        <taxon>Gnathifera</taxon>
        <taxon>Rotifera</taxon>
        <taxon>Eurotatoria</taxon>
        <taxon>Bdelloidea</taxon>
        <taxon>Philodinida</taxon>
        <taxon>Philodinidae</taxon>
        <taxon>Rotaria</taxon>
    </lineage>
</organism>
<dbReference type="Proteomes" id="UP000663836">
    <property type="component" value="Unassembled WGS sequence"/>
</dbReference>
<comment type="caution">
    <text evidence="2">The sequence shown here is derived from an EMBL/GenBank/DDBJ whole genome shotgun (WGS) entry which is preliminary data.</text>
</comment>
<proteinExistence type="predicted"/>
<feature type="region of interest" description="Disordered" evidence="1">
    <location>
        <begin position="1"/>
        <end position="33"/>
    </location>
</feature>
<evidence type="ECO:0000256" key="1">
    <source>
        <dbReference type="SAM" id="MobiDB-lite"/>
    </source>
</evidence>